<dbReference type="PANTHER" id="PTHR40763">
    <property type="entry name" value="MEMBRANE PROTEIN-RELATED"/>
    <property type="match status" value="1"/>
</dbReference>
<proteinExistence type="predicted"/>
<dbReference type="InterPro" id="IPR012551">
    <property type="entry name" value="DUF1707_SHOCT-like"/>
</dbReference>
<dbReference type="RefSeq" id="WP_120699487.1">
    <property type="nucleotide sequence ID" value="NZ_RBDX01000028.1"/>
</dbReference>
<dbReference type="Proteomes" id="UP000275024">
    <property type="component" value="Unassembled WGS sequence"/>
</dbReference>
<comment type="caution">
    <text evidence="3">The sequence shown here is derived from an EMBL/GenBank/DDBJ whole genome shotgun (WGS) entry which is preliminary data.</text>
</comment>
<dbReference type="EMBL" id="RBDY01000026">
    <property type="protein sequence ID" value="RKN16719.1"/>
    <property type="molecule type" value="Genomic_DNA"/>
</dbReference>
<sequence>MTSKPRPRAELRVSHEEREAVAERLREAAGDGRIDLAELDERLERALTAKTYGDLEPLTADLPDNRPPAPPPGPPAEVRGGLNGAERVGRWQVPAKLIARGHLGGVKIDYTRAECPWSETELEAHGDMGGVTVVVPIGWRVDTTGVEPGMGGLKDKTADSPHAPGTPLLKVTGGGGMSGITVRHPNRWERRKLRALRGDSG</sequence>
<evidence type="ECO:0000256" key="1">
    <source>
        <dbReference type="SAM" id="MobiDB-lite"/>
    </source>
</evidence>
<name>A0A3A9WC37_9ACTN</name>
<dbReference type="Pfam" id="PF08044">
    <property type="entry name" value="DUF1707"/>
    <property type="match status" value="1"/>
</dbReference>
<feature type="compositionally biased region" description="Pro residues" evidence="1">
    <location>
        <begin position="65"/>
        <end position="75"/>
    </location>
</feature>
<dbReference type="AlphaFoldDB" id="A0A3A9WC37"/>
<feature type="region of interest" description="Disordered" evidence="1">
    <location>
        <begin position="50"/>
        <end position="76"/>
    </location>
</feature>
<feature type="domain" description="DUF1707" evidence="2">
    <location>
        <begin position="11"/>
        <end position="63"/>
    </location>
</feature>
<evidence type="ECO:0000313" key="5">
    <source>
        <dbReference type="Proteomes" id="UP000268652"/>
    </source>
</evidence>
<dbReference type="EMBL" id="RBDX01000028">
    <property type="protein sequence ID" value="RKN05186.1"/>
    <property type="molecule type" value="Genomic_DNA"/>
</dbReference>
<keyword evidence="5" id="KW-1185">Reference proteome</keyword>
<organism evidence="3 6">
    <name type="scientific">Streptomyces radicis</name>
    <dbReference type="NCBI Taxonomy" id="1750517"/>
    <lineage>
        <taxon>Bacteria</taxon>
        <taxon>Bacillati</taxon>
        <taxon>Actinomycetota</taxon>
        <taxon>Actinomycetes</taxon>
        <taxon>Kitasatosporales</taxon>
        <taxon>Streptomycetaceae</taxon>
        <taxon>Streptomyces</taxon>
    </lineage>
</organism>
<dbReference type="OrthoDB" id="4772576at2"/>
<gene>
    <name evidence="4" type="ORF">D7318_25130</name>
    <name evidence="3" type="ORF">D7319_25765</name>
</gene>
<dbReference type="PANTHER" id="PTHR40763:SF4">
    <property type="entry name" value="DUF1707 DOMAIN-CONTAINING PROTEIN"/>
    <property type="match status" value="1"/>
</dbReference>
<protein>
    <submittedName>
        <fullName evidence="3">DUF1707 domain-containing protein</fullName>
    </submittedName>
</protein>
<evidence type="ECO:0000259" key="2">
    <source>
        <dbReference type="Pfam" id="PF08044"/>
    </source>
</evidence>
<evidence type="ECO:0000313" key="6">
    <source>
        <dbReference type="Proteomes" id="UP000275024"/>
    </source>
</evidence>
<evidence type="ECO:0000313" key="3">
    <source>
        <dbReference type="EMBL" id="RKN05186.1"/>
    </source>
</evidence>
<evidence type="ECO:0000313" key="4">
    <source>
        <dbReference type="EMBL" id="RKN16719.1"/>
    </source>
</evidence>
<feature type="region of interest" description="Disordered" evidence="1">
    <location>
        <begin position="154"/>
        <end position="180"/>
    </location>
</feature>
<reference evidence="5 6" key="1">
    <citation type="submission" date="2018-09" db="EMBL/GenBank/DDBJ databases">
        <title>Streptomyces sp. nov. DS1-2, an endophytic actinomycete isolated from roots of Dendrobium scabrilingue.</title>
        <authorList>
            <person name="Kuncharoen N."/>
            <person name="Kudo T."/>
            <person name="Ohkuma M."/>
            <person name="Yuki M."/>
            <person name="Tanasupawat S."/>
        </authorList>
    </citation>
    <scope>NUCLEOTIDE SEQUENCE [LARGE SCALE GENOMIC DNA]</scope>
    <source>
        <strain evidence="3 6">AZ1-7</strain>
        <strain evidence="4 5">DS1-2</strain>
    </source>
</reference>
<accession>A0A3A9WC37</accession>
<dbReference type="Proteomes" id="UP000268652">
    <property type="component" value="Unassembled WGS sequence"/>
</dbReference>